<organism evidence="2 4">
    <name type="scientific">Eublepharis macularius</name>
    <name type="common">Leopard gecko</name>
    <name type="synonym">Cyrtodactylus macularius</name>
    <dbReference type="NCBI Taxonomy" id="481883"/>
    <lineage>
        <taxon>Eukaryota</taxon>
        <taxon>Metazoa</taxon>
        <taxon>Chordata</taxon>
        <taxon>Craniata</taxon>
        <taxon>Vertebrata</taxon>
        <taxon>Euteleostomi</taxon>
        <taxon>Lepidosauria</taxon>
        <taxon>Squamata</taxon>
        <taxon>Bifurcata</taxon>
        <taxon>Gekkota</taxon>
        <taxon>Eublepharidae</taxon>
        <taxon>Eublepharinae</taxon>
        <taxon>Eublepharis</taxon>
    </lineage>
</organism>
<evidence type="ECO:0000313" key="3">
    <source>
        <dbReference type="RefSeq" id="XP_054857665.1"/>
    </source>
</evidence>
<name>A0AA97KLX4_EUBMA</name>
<sequence>MASVLQSMGSTVGWRNHKILVDVEESPVPDRFRKRSSRNLNAVRMSLRKRMPLKQVEMNFDENPTWESLQAKEKSQNLRALTRTARNVFGTVSQKIHKSCQGSTQTLVSALAKASKASDRGSTSTRHGSPHTPVCKSNRLAALSTPTSSTKMVPKSGQRSSFRPGSRRLKEDLLPLRRSRRAAALRSPYGSPVGAGLQRQFDCDLELISTGIRHLKRLSHAFNDIIVQEERDQAVANYCCIMAQNVQAARWRSQNCSRSSFRRRALRVQRVLSSRAKTCWKRY</sequence>
<dbReference type="Pfam" id="PF07326">
    <property type="entry name" value="RCS1"/>
    <property type="match status" value="1"/>
</dbReference>
<dbReference type="RefSeq" id="XP_054857665.1">
    <property type="nucleotide sequence ID" value="XM_055001690.1"/>
</dbReference>
<reference evidence="3 4" key="1">
    <citation type="submission" date="2025-04" db="UniProtKB">
        <authorList>
            <consortium name="RefSeq"/>
        </authorList>
    </citation>
    <scope>IDENTIFICATION</scope>
    <source>
        <tissue evidence="3 4">Blood</tissue>
    </source>
</reference>
<dbReference type="InterPro" id="IPR009932">
    <property type="entry name" value="RCS1"/>
</dbReference>
<evidence type="ECO:0000313" key="2">
    <source>
        <dbReference type="Proteomes" id="UP001190640"/>
    </source>
</evidence>
<evidence type="ECO:0000313" key="4">
    <source>
        <dbReference type="RefSeq" id="XP_054857666.1"/>
    </source>
</evidence>
<dbReference type="PANTHER" id="PTHR35819:SF1">
    <property type="entry name" value="PROTEIN PIMREG"/>
    <property type="match status" value="1"/>
</dbReference>
<proteinExistence type="predicted"/>
<dbReference type="AlphaFoldDB" id="A0AA97KLX4"/>
<dbReference type="PANTHER" id="PTHR35819">
    <property type="entry name" value="PICALM INTERACTING MITOTIC REGULATOR PIMREG"/>
    <property type="match status" value="1"/>
</dbReference>
<protein>
    <submittedName>
        <fullName evidence="3 4">Protein PIMREG isoform X1</fullName>
    </submittedName>
</protein>
<dbReference type="RefSeq" id="XP_054857666.1">
    <property type="nucleotide sequence ID" value="XM_055001691.1"/>
</dbReference>
<feature type="region of interest" description="Disordered" evidence="1">
    <location>
        <begin position="112"/>
        <end position="172"/>
    </location>
</feature>
<dbReference type="KEGG" id="emc:129344801"/>
<dbReference type="GeneID" id="129344801"/>
<accession>A0AA97KLX4</accession>
<dbReference type="CTD" id="54478"/>
<gene>
    <name evidence="3 4" type="primary">PIMREG</name>
</gene>
<feature type="compositionally biased region" description="Polar residues" evidence="1">
    <location>
        <begin position="144"/>
        <end position="163"/>
    </location>
</feature>
<keyword evidence="2" id="KW-1185">Reference proteome</keyword>
<dbReference type="Proteomes" id="UP001190640">
    <property type="component" value="Chromosome 17"/>
</dbReference>
<evidence type="ECO:0000256" key="1">
    <source>
        <dbReference type="SAM" id="MobiDB-lite"/>
    </source>
</evidence>